<gene>
    <name evidence="7" type="ORF">A2Y62_18225</name>
</gene>
<dbReference type="PANTHER" id="PTHR23531">
    <property type="entry name" value="QUINOLENE RESISTANCE PROTEIN NORA"/>
    <property type="match status" value="1"/>
</dbReference>
<protein>
    <recommendedName>
        <fullName evidence="6">Major facilitator superfamily (MFS) profile domain-containing protein</fullName>
    </recommendedName>
</protein>
<reference evidence="7 8" key="1">
    <citation type="journal article" date="2016" name="Nat. Commun.">
        <title>Thousands of microbial genomes shed light on interconnected biogeochemical processes in an aquifer system.</title>
        <authorList>
            <person name="Anantharaman K."/>
            <person name="Brown C.T."/>
            <person name="Hug L.A."/>
            <person name="Sharon I."/>
            <person name="Castelle C.J."/>
            <person name="Probst A.J."/>
            <person name="Thomas B.C."/>
            <person name="Singh A."/>
            <person name="Wilkins M.J."/>
            <person name="Karaoz U."/>
            <person name="Brodie E.L."/>
            <person name="Williams K.H."/>
            <person name="Hubbard S.S."/>
            <person name="Banfield J.F."/>
        </authorList>
    </citation>
    <scope>NUCLEOTIDE SEQUENCE [LARGE SCALE GENOMIC DNA]</scope>
</reference>
<keyword evidence="4 5" id="KW-0472">Membrane</keyword>
<comment type="subcellular location">
    <subcellularLocation>
        <location evidence="1">Membrane</location>
        <topology evidence="1">Multi-pass membrane protein</topology>
    </subcellularLocation>
</comment>
<feature type="transmembrane region" description="Helical" evidence="5">
    <location>
        <begin position="23"/>
        <end position="41"/>
    </location>
</feature>
<accession>A0A1F5VVJ5</accession>
<dbReference type="InterPro" id="IPR036259">
    <property type="entry name" value="MFS_trans_sf"/>
</dbReference>
<feature type="domain" description="Major facilitator superfamily (MFS) profile" evidence="6">
    <location>
        <begin position="1"/>
        <end position="361"/>
    </location>
</feature>
<feature type="transmembrane region" description="Helical" evidence="5">
    <location>
        <begin position="220"/>
        <end position="238"/>
    </location>
</feature>
<dbReference type="GO" id="GO:0016020">
    <property type="term" value="C:membrane"/>
    <property type="evidence" value="ECO:0007669"/>
    <property type="project" value="UniProtKB-SubCell"/>
</dbReference>
<evidence type="ECO:0000256" key="3">
    <source>
        <dbReference type="ARBA" id="ARBA00022989"/>
    </source>
</evidence>
<evidence type="ECO:0000313" key="8">
    <source>
        <dbReference type="Proteomes" id="UP000178943"/>
    </source>
</evidence>
<dbReference type="Gene3D" id="1.20.1250.20">
    <property type="entry name" value="MFS general substrate transporter like domains"/>
    <property type="match status" value="2"/>
</dbReference>
<dbReference type="InterPro" id="IPR011701">
    <property type="entry name" value="MFS"/>
</dbReference>
<evidence type="ECO:0000256" key="2">
    <source>
        <dbReference type="ARBA" id="ARBA00022692"/>
    </source>
</evidence>
<feature type="transmembrane region" description="Helical" evidence="5">
    <location>
        <begin position="182"/>
        <end position="208"/>
    </location>
</feature>
<organism evidence="7 8">
    <name type="scientific">Candidatus Fischerbacteria bacterium RBG_13_37_8</name>
    <dbReference type="NCBI Taxonomy" id="1817863"/>
    <lineage>
        <taxon>Bacteria</taxon>
        <taxon>Candidatus Fischeribacteriota</taxon>
    </lineage>
</organism>
<comment type="caution">
    <text evidence="7">The sequence shown here is derived from an EMBL/GenBank/DDBJ whole genome shotgun (WGS) entry which is preliminary data.</text>
</comment>
<name>A0A1F5VVJ5_9BACT</name>
<feature type="transmembrane region" description="Helical" evidence="5">
    <location>
        <begin position="138"/>
        <end position="161"/>
    </location>
</feature>
<evidence type="ECO:0000256" key="1">
    <source>
        <dbReference type="ARBA" id="ARBA00004141"/>
    </source>
</evidence>
<evidence type="ECO:0000259" key="6">
    <source>
        <dbReference type="PROSITE" id="PS50850"/>
    </source>
</evidence>
<dbReference type="InterPro" id="IPR005829">
    <property type="entry name" value="Sugar_transporter_CS"/>
</dbReference>
<dbReference type="SUPFAM" id="SSF103473">
    <property type="entry name" value="MFS general substrate transporter"/>
    <property type="match status" value="1"/>
</dbReference>
<feature type="transmembrane region" description="Helical" evidence="5">
    <location>
        <begin position="77"/>
        <end position="97"/>
    </location>
</feature>
<dbReference type="AlphaFoldDB" id="A0A1F5VVJ5"/>
<feature type="transmembrane region" description="Helical" evidence="5">
    <location>
        <begin position="334"/>
        <end position="356"/>
    </location>
</feature>
<proteinExistence type="predicted"/>
<dbReference type="InterPro" id="IPR020846">
    <property type="entry name" value="MFS_dom"/>
</dbReference>
<feature type="transmembrane region" description="Helical" evidence="5">
    <location>
        <begin position="309"/>
        <end position="328"/>
    </location>
</feature>
<evidence type="ECO:0000256" key="5">
    <source>
        <dbReference type="SAM" id="Phobius"/>
    </source>
</evidence>
<dbReference type="Proteomes" id="UP000178943">
    <property type="component" value="Unassembled WGS sequence"/>
</dbReference>
<dbReference type="EMBL" id="MFGW01000052">
    <property type="protein sequence ID" value="OGF67436.1"/>
    <property type="molecule type" value="Genomic_DNA"/>
</dbReference>
<feature type="transmembrane region" description="Helical" evidence="5">
    <location>
        <begin position="274"/>
        <end position="297"/>
    </location>
</feature>
<keyword evidence="3 5" id="KW-1133">Transmembrane helix</keyword>
<dbReference type="GO" id="GO:0022857">
    <property type="term" value="F:transmembrane transporter activity"/>
    <property type="evidence" value="ECO:0007669"/>
    <property type="project" value="InterPro"/>
</dbReference>
<dbReference type="InterPro" id="IPR052714">
    <property type="entry name" value="MFS_Exporter"/>
</dbReference>
<keyword evidence="2 5" id="KW-0812">Transmembrane</keyword>
<dbReference type="Pfam" id="PF07690">
    <property type="entry name" value="MFS_1"/>
    <property type="match status" value="1"/>
</dbReference>
<sequence>MSVSLFFVFPLFFEQYNASKSRIGLIMGINSLIIIFVRPIFGRLIDIKGRKNISLLGIFIMVLAYPFFHFIHDAGWLPILLRGLVGVGWGIGMTAIMTMCSDLAPTEKLAHSIGIIGISGLLSQAIGPALAEEIINRFGFAGLFNAAIIFAVFSFFCIYYIPEAKLPHMSQSSKKGSFMRQTSIPVFIIICALPLIHGAERGSIIYFITLFAKSINLGRVAPFFIAFSIAAIITRLGIGDLSDRYGRKKVILPGAIIICLNLFIISHLNNSLMLYVTGFLGGFGQGLLFPALSSYIIDIFGTENKGFAISLYLTLLDTGIGLGTPLFGKIADMYNYRIMYVISSLMLLAMTTIFMLKAPESGNRD</sequence>
<dbReference type="PANTHER" id="PTHR23531:SF1">
    <property type="entry name" value="QUINOLENE RESISTANCE PROTEIN NORA"/>
    <property type="match status" value="1"/>
</dbReference>
<evidence type="ECO:0000313" key="7">
    <source>
        <dbReference type="EMBL" id="OGF67436.1"/>
    </source>
</evidence>
<dbReference type="PROSITE" id="PS00216">
    <property type="entry name" value="SUGAR_TRANSPORT_1"/>
    <property type="match status" value="1"/>
</dbReference>
<evidence type="ECO:0000256" key="4">
    <source>
        <dbReference type="ARBA" id="ARBA00023136"/>
    </source>
</evidence>
<feature type="transmembrane region" description="Helical" evidence="5">
    <location>
        <begin position="109"/>
        <end position="126"/>
    </location>
</feature>
<dbReference type="PROSITE" id="PS50850">
    <property type="entry name" value="MFS"/>
    <property type="match status" value="1"/>
</dbReference>
<feature type="transmembrane region" description="Helical" evidence="5">
    <location>
        <begin position="53"/>
        <end position="71"/>
    </location>
</feature>
<feature type="transmembrane region" description="Helical" evidence="5">
    <location>
        <begin position="250"/>
        <end position="268"/>
    </location>
</feature>
<dbReference type="STRING" id="1817863.A2Y62_18225"/>